<accession>A0A543HZM6</accession>
<dbReference type="SUPFAM" id="SSF49785">
    <property type="entry name" value="Galactose-binding domain-like"/>
    <property type="match status" value="1"/>
</dbReference>
<dbReference type="Proteomes" id="UP000316747">
    <property type="component" value="Unassembled WGS sequence"/>
</dbReference>
<dbReference type="InterPro" id="IPR008979">
    <property type="entry name" value="Galactose-bd-like_sf"/>
</dbReference>
<dbReference type="EMBL" id="VFPM01000001">
    <property type="protein sequence ID" value="TQM63782.1"/>
    <property type="molecule type" value="Genomic_DNA"/>
</dbReference>
<reference evidence="1 2" key="1">
    <citation type="submission" date="2019-06" db="EMBL/GenBank/DDBJ databases">
        <title>Genome sequencing of plant associated microbes to promote plant fitness in Sorghum bicolor and Oryza sativa.</title>
        <authorList>
            <person name="Coleman-Derr D."/>
        </authorList>
    </citation>
    <scope>NUCLEOTIDE SEQUENCE [LARGE SCALE GENOMIC DNA]</scope>
    <source>
        <strain evidence="1 2">KV-663</strain>
    </source>
</reference>
<organism evidence="1 2">
    <name type="scientific">Humibacillus xanthopallidus</name>
    <dbReference type="NCBI Taxonomy" id="412689"/>
    <lineage>
        <taxon>Bacteria</taxon>
        <taxon>Bacillati</taxon>
        <taxon>Actinomycetota</taxon>
        <taxon>Actinomycetes</taxon>
        <taxon>Micrococcales</taxon>
        <taxon>Intrasporangiaceae</taxon>
        <taxon>Humibacillus</taxon>
    </lineage>
</organism>
<evidence type="ECO:0000313" key="2">
    <source>
        <dbReference type="Proteomes" id="UP000316747"/>
    </source>
</evidence>
<sequence>MAEFSRRQIMKYGAVGAAGAYLWAVTGEPASAGTAGPADGAASAARDRLVFGTPASEAAHQLTGTLTSCMTGAVGQTARVLGANDPADMWGGTMSFTMKVHPQQTTYLSIKLWGEDWADLNDEWRLQLFVGGKIVGWFDQGPVDNLDQMSLSPRIAGHFFLHTIPLPERMTEGRQSLEVEIRAMGRIWAYGGSAQAFYKPMTHATRPIYAAYTHTDPYFTPGQDDEFGPGAGLGKRADDSAAAIQLVRDRVLNDQAALLDATPPSTMDPWAWMTLVHGYEWPDGPAYHQPRAVTKVAEAIDAYYLAWKKDSTLLTSSGQQWLGFGRVGQAIDRLWADIEPLLDRPVSQGSTAVTNPGFEVGLVGWARSTWGSGSTGTQEVDTQARHSGTASLKVVANPNGTSGSTVGVSLNGKYRPLVGSGTYRVSAWCRTENLSGIDGAYLDVIFYTAAGAAKADQKFGNLRGSQDWTQIIADVTVPSDATSVRIDLRVRGEGTAWFDDVDLIQTAGDPPKADGLPSRRSAYREMLLASRDHWRQNQRHYTNQVQFTSLGIYLCNKALTLLSPTDAWPEPQAREWLYEAVGLTPLSSGEFADGSKKWKLGHHYYLYTPKGLSRELGYVGGYGEILADLLTSIYEAVTTGAISATDEILRKQILKVLTARGWFRHEGADTDGNRVMKLETIIGWRNEHYPGEADYAVPVDKDINPMQLAATFPTPELVGWTQELVADGQLGPMLELLHTDLSSRIGLTASKFITKDLPTFLRQATSPARLPGGWNQPDFLFTDELDGVIALKRGDELLYVSLYWRARQAVNRWSRVHLLRPDLERSATIRCDVDFGSTPPVGTFTVQDWVCWDYAINDSDGNTLVPGGWAPSGPTLHQAFAGERLPVAHTPSDMDPALGATGVGVESIGVGRAPFYSLSYAGYHIAMNTTSDQTFAWRAQASGSGIDCATGARVTLQQQRYVAPGETVVLFDPSSRAPA</sequence>
<dbReference type="InterPro" id="IPR006311">
    <property type="entry name" value="TAT_signal"/>
</dbReference>
<dbReference type="RefSeq" id="WP_141841512.1">
    <property type="nucleotide sequence ID" value="NZ_VFPM01000001.1"/>
</dbReference>
<dbReference type="AlphaFoldDB" id="A0A543HZM6"/>
<proteinExistence type="predicted"/>
<comment type="caution">
    <text evidence="1">The sequence shown here is derived from an EMBL/GenBank/DDBJ whole genome shotgun (WGS) entry which is preliminary data.</text>
</comment>
<gene>
    <name evidence="1" type="ORF">FBY41_0133</name>
</gene>
<dbReference type="Gene3D" id="2.60.120.260">
    <property type="entry name" value="Galactose-binding domain-like"/>
    <property type="match status" value="1"/>
</dbReference>
<keyword evidence="2" id="KW-1185">Reference proteome</keyword>
<dbReference type="OrthoDB" id="273342at2"/>
<evidence type="ECO:0008006" key="3">
    <source>
        <dbReference type="Google" id="ProtNLM"/>
    </source>
</evidence>
<evidence type="ECO:0000313" key="1">
    <source>
        <dbReference type="EMBL" id="TQM63782.1"/>
    </source>
</evidence>
<protein>
    <recommendedName>
        <fullName evidence="3">Carbohydrate binding protein</fullName>
    </recommendedName>
</protein>
<name>A0A543HZM6_9MICO</name>
<dbReference type="PROSITE" id="PS51318">
    <property type="entry name" value="TAT"/>
    <property type="match status" value="1"/>
</dbReference>